<comment type="caution">
    <text evidence="9">The sequence shown here is derived from an EMBL/GenBank/DDBJ whole genome shotgun (WGS) entry which is preliminary data.</text>
</comment>
<dbReference type="OrthoDB" id="10259622at2759"/>
<comment type="catalytic activity">
    <reaction evidence="6 7">
        <text>L-threonylcarbamoyladenylate + adenosine(37) in tRNA = N(6)-L-threonylcarbamoyladenosine(37) in tRNA + AMP + H(+)</text>
        <dbReference type="Rhea" id="RHEA:37059"/>
        <dbReference type="Rhea" id="RHEA-COMP:10162"/>
        <dbReference type="Rhea" id="RHEA-COMP:10163"/>
        <dbReference type="ChEBI" id="CHEBI:15378"/>
        <dbReference type="ChEBI" id="CHEBI:73682"/>
        <dbReference type="ChEBI" id="CHEBI:74411"/>
        <dbReference type="ChEBI" id="CHEBI:74418"/>
        <dbReference type="ChEBI" id="CHEBI:456215"/>
        <dbReference type="EC" id="2.3.1.234"/>
    </reaction>
</comment>
<evidence type="ECO:0000256" key="5">
    <source>
        <dbReference type="ARBA" id="ARBA00023315"/>
    </source>
</evidence>
<dbReference type="GO" id="GO:0061711">
    <property type="term" value="F:tRNA N(6)-L-threonylcarbamoyladenine synthase activity"/>
    <property type="evidence" value="ECO:0007669"/>
    <property type="project" value="UniProtKB-EC"/>
</dbReference>
<evidence type="ECO:0000256" key="3">
    <source>
        <dbReference type="ARBA" id="ARBA00022694"/>
    </source>
</evidence>
<gene>
    <name evidence="9" type="ORF">PMACD_LOCUS11121</name>
</gene>
<dbReference type="HAMAP" id="MF_01445">
    <property type="entry name" value="TsaD"/>
    <property type="match status" value="1"/>
</dbReference>
<accession>A0A821V0Z2</accession>
<dbReference type="Proteomes" id="UP000663880">
    <property type="component" value="Unassembled WGS sequence"/>
</dbReference>
<evidence type="ECO:0000256" key="6">
    <source>
        <dbReference type="ARBA" id="ARBA00048117"/>
    </source>
</evidence>
<organism evidence="9 10">
    <name type="scientific">Pieris macdunnoughi</name>
    <dbReference type="NCBI Taxonomy" id="345717"/>
    <lineage>
        <taxon>Eukaryota</taxon>
        <taxon>Metazoa</taxon>
        <taxon>Ecdysozoa</taxon>
        <taxon>Arthropoda</taxon>
        <taxon>Hexapoda</taxon>
        <taxon>Insecta</taxon>
        <taxon>Pterygota</taxon>
        <taxon>Neoptera</taxon>
        <taxon>Endopterygota</taxon>
        <taxon>Lepidoptera</taxon>
        <taxon>Glossata</taxon>
        <taxon>Ditrysia</taxon>
        <taxon>Papilionoidea</taxon>
        <taxon>Pieridae</taxon>
        <taxon>Pierinae</taxon>
        <taxon>Pieris</taxon>
    </lineage>
</organism>
<evidence type="ECO:0000259" key="8">
    <source>
        <dbReference type="Pfam" id="PF00814"/>
    </source>
</evidence>
<evidence type="ECO:0000256" key="4">
    <source>
        <dbReference type="ARBA" id="ARBA00022723"/>
    </source>
</evidence>
<keyword evidence="2 7" id="KW-0808">Transferase</keyword>
<proteinExistence type="inferred from homology"/>
<name>A0A821V0Z2_9NEOP</name>
<dbReference type="CDD" id="cd24134">
    <property type="entry name" value="ASKHA_NBD_OSGEPL1_QRI7_euk"/>
    <property type="match status" value="1"/>
</dbReference>
<dbReference type="AlphaFoldDB" id="A0A821V0Z2"/>
<keyword evidence="4 7" id="KW-0479">Metal-binding</keyword>
<dbReference type="Pfam" id="PF00814">
    <property type="entry name" value="TsaD"/>
    <property type="match status" value="1"/>
</dbReference>
<keyword evidence="7" id="KW-0496">Mitochondrion</keyword>
<dbReference type="PRINTS" id="PR00789">
    <property type="entry name" value="OSIALOPTASE"/>
</dbReference>
<evidence type="ECO:0000313" key="10">
    <source>
        <dbReference type="Proteomes" id="UP000663880"/>
    </source>
</evidence>
<dbReference type="NCBIfam" id="TIGR00329">
    <property type="entry name" value="gcp_kae1"/>
    <property type="match status" value="1"/>
</dbReference>
<evidence type="ECO:0000256" key="2">
    <source>
        <dbReference type="ARBA" id="ARBA00022679"/>
    </source>
</evidence>
<dbReference type="SUPFAM" id="SSF53067">
    <property type="entry name" value="Actin-like ATPase domain"/>
    <property type="match status" value="1"/>
</dbReference>
<keyword evidence="10" id="KW-1185">Reference proteome</keyword>
<dbReference type="EC" id="2.3.1.234" evidence="1"/>
<comment type="subunit">
    <text evidence="7">Homodimer.</text>
</comment>
<reference evidence="9" key="1">
    <citation type="submission" date="2021-02" db="EMBL/GenBank/DDBJ databases">
        <authorList>
            <person name="Steward A R."/>
        </authorList>
    </citation>
    <scope>NUCLEOTIDE SEQUENCE</scope>
</reference>
<dbReference type="PANTHER" id="PTHR11735:SF6">
    <property type="entry name" value="TRNA N6-ADENOSINE THREONYLCARBAMOYLTRANSFERASE, MITOCHONDRIAL"/>
    <property type="match status" value="1"/>
</dbReference>
<comment type="similarity">
    <text evidence="7">Belongs to the KAE1 / TsaD family.</text>
</comment>
<dbReference type="NCBIfam" id="TIGR03723">
    <property type="entry name" value="T6A_TsaD_YgjD"/>
    <property type="match status" value="1"/>
</dbReference>
<dbReference type="EMBL" id="CAJOBZ010000035">
    <property type="protein sequence ID" value="CAF4898975.1"/>
    <property type="molecule type" value="Genomic_DNA"/>
</dbReference>
<evidence type="ECO:0000256" key="1">
    <source>
        <dbReference type="ARBA" id="ARBA00012156"/>
    </source>
</evidence>
<dbReference type="InterPro" id="IPR000905">
    <property type="entry name" value="Gcp-like_dom"/>
</dbReference>
<keyword evidence="3 7" id="KW-0819">tRNA processing</keyword>
<dbReference type="GO" id="GO:0002949">
    <property type="term" value="P:tRNA threonylcarbamoyladenosine modification"/>
    <property type="evidence" value="ECO:0007669"/>
    <property type="project" value="UniProtKB-UniRule"/>
</dbReference>
<dbReference type="PANTHER" id="PTHR11735">
    <property type="entry name" value="TRNA N6-ADENOSINE THREONYLCARBAMOYLTRANSFERASE"/>
    <property type="match status" value="1"/>
</dbReference>
<sequence>MLSKCILCHGFNRIKPTSFNPMHIPSYRYASNKYIVLGIETSCDDTGTAIIDKKGNLFAETLLSQNVIHLRYGGVNPLIARDLHRDNIERAVNETVMKAKLQFQDIDAIAVTVKPGLLFSLQIGVKYAKYLSKIYHKPLIPIHHMEAHALVARMYNNIDFPFLALLISGGHCLLTCVRGTDDFLLLGDTLDNAPGEVLDKVARRMKLRNIPDYSQLPGGRAVELAAENAKTFEVFEFPLPLHKQRDCNFSFSGLKDAFSRHLYKKESEHNIKGDEIIPEVNELCASFQYAVAKHIVHRAERALKFCILRNYIPVDNSTLVVSGGVASNNFIFKCLQCMGNAMKCNVLRPPPKLCTDNGIMIAWNGIEKINSGYPSTDMELIDIDPIAPLGVNVKDEVRYDNIHVKSTRLKNMFISA</sequence>
<protein>
    <recommendedName>
        <fullName evidence="1">N(6)-L-threonylcarbamoyladenine synthase</fullName>
        <ecNumber evidence="1">2.3.1.234</ecNumber>
    </recommendedName>
</protein>
<dbReference type="InterPro" id="IPR043129">
    <property type="entry name" value="ATPase_NBD"/>
</dbReference>
<evidence type="ECO:0000256" key="7">
    <source>
        <dbReference type="HAMAP-Rule" id="MF_03179"/>
    </source>
</evidence>
<comment type="function">
    <text evidence="7">Required for the formation of a threonylcarbamoyl group on adenosine at position 37 (t(6)A37) in mitochondrial tRNAs that read codons beginning with adenine. Probably involved in the transfer of the threonylcarbamoyl moiety of threonylcarbamoyl-AMP (TC-AMP) to the N6 group of A37. Involved in mitochondrial genome maintenance.</text>
</comment>
<dbReference type="GO" id="GO:0046872">
    <property type="term" value="F:metal ion binding"/>
    <property type="evidence" value="ECO:0007669"/>
    <property type="project" value="UniProtKB-KW"/>
</dbReference>
<feature type="domain" description="Gcp-like" evidence="8">
    <location>
        <begin position="57"/>
        <end position="363"/>
    </location>
</feature>
<dbReference type="InterPro" id="IPR022450">
    <property type="entry name" value="TsaD"/>
</dbReference>
<dbReference type="InterPro" id="IPR017861">
    <property type="entry name" value="KAE1/TsaD"/>
</dbReference>
<comment type="cofactor">
    <cofactor evidence="7">
        <name>a divalent metal cation</name>
        <dbReference type="ChEBI" id="CHEBI:60240"/>
    </cofactor>
    <text evidence="7">Binds 1 divalent metal cation per subunit.</text>
</comment>
<evidence type="ECO:0000313" key="9">
    <source>
        <dbReference type="EMBL" id="CAF4898975.1"/>
    </source>
</evidence>
<keyword evidence="5 7" id="KW-0012">Acyltransferase</keyword>
<dbReference type="Gene3D" id="3.30.420.40">
    <property type="match status" value="2"/>
</dbReference>
<comment type="subcellular location">
    <subcellularLocation>
        <location evidence="7">Mitochondrion</location>
    </subcellularLocation>
</comment>
<dbReference type="GO" id="GO:0005739">
    <property type="term" value="C:mitochondrion"/>
    <property type="evidence" value="ECO:0007669"/>
    <property type="project" value="UniProtKB-SubCell"/>
</dbReference>